<feature type="compositionally biased region" description="Basic and acidic residues" evidence="1">
    <location>
        <begin position="791"/>
        <end position="801"/>
    </location>
</feature>
<feature type="compositionally biased region" description="Basic and acidic residues" evidence="1">
    <location>
        <begin position="98"/>
        <end position="107"/>
    </location>
</feature>
<dbReference type="Proteomes" id="UP001562354">
    <property type="component" value="Unassembled WGS sequence"/>
</dbReference>
<feature type="compositionally biased region" description="Basic and acidic residues" evidence="1">
    <location>
        <begin position="698"/>
        <end position="714"/>
    </location>
</feature>
<feature type="region of interest" description="Disordered" evidence="1">
    <location>
        <begin position="324"/>
        <end position="760"/>
    </location>
</feature>
<feature type="region of interest" description="Disordered" evidence="1">
    <location>
        <begin position="791"/>
        <end position="813"/>
    </location>
</feature>
<feature type="compositionally biased region" description="Basic and acidic residues" evidence="1">
    <location>
        <begin position="423"/>
        <end position="432"/>
    </location>
</feature>
<feature type="region of interest" description="Disordered" evidence="1">
    <location>
        <begin position="888"/>
        <end position="961"/>
    </location>
</feature>
<feature type="compositionally biased region" description="Polar residues" evidence="1">
    <location>
        <begin position="340"/>
        <end position="351"/>
    </location>
</feature>
<dbReference type="EMBL" id="JBFMKM010000013">
    <property type="protein sequence ID" value="KAL1301529.1"/>
    <property type="molecule type" value="Genomic_DNA"/>
</dbReference>
<name>A0ABR3P5T3_9PEZI</name>
<feature type="compositionally biased region" description="Low complexity" evidence="1">
    <location>
        <begin position="1240"/>
        <end position="1249"/>
    </location>
</feature>
<protein>
    <submittedName>
        <fullName evidence="2">Uncharacterized protein</fullName>
    </submittedName>
</protein>
<feature type="compositionally biased region" description="Low complexity" evidence="1">
    <location>
        <begin position="539"/>
        <end position="561"/>
    </location>
</feature>
<feature type="compositionally biased region" description="Polar residues" evidence="1">
    <location>
        <begin position="167"/>
        <end position="179"/>
    </location>
</feature>
<evidence type="ECO:0000313" key="3">
    <source>
        <dbReference type="Proteomes" id="UP001562354"/>
    </source>
</evidence>
<feature type="compositionally biased region" description="Pro residues" evidence="1">
    <location>
        <begin position="197"/>
        <end position="211"/>
    </location>
</feature>
<feature type="compositionally biased region" description="Basic and acidic residues" evidence="1">
    <location>
        <begin position="950"/>
        <end position="961"/>
    </location>
</feature>
<feature type="compositionally biased region" description="Low complexity" evidence="1">
    <location>
        <begin position="1163"/>
        <end position="1177"/>
    </location>
</feature>
<feature type="region of interest" description="Disordered" evidence="1">
    <location>
        <begin position="1050"/>
        <end position="1069"/>
    </location>
</feature>
<feature type="compositionally biased region" description="Polar residues" evidence="1">
    <location>
        <begin position="1206"/>
        <end position="1233"/>
    </location>
</feature>
<feature type="compositionally biased region" description="Polar residues" evidence="1">
    <location>
        <begin position="921"/>
        <end position="932"/>
    </location>
</feature>
<feature type="compositionally biased region" description="Polar residues" evidence="1">
    <location>
        <begin position="564"/>
        <end position="578"/>
    </location>
</feature>
<feature type="compositionally biased region" description="Low complexity" evidence="1">
    <location>
        <begin position="828"/>
        <end position="840"/>
    </location>
</feature>
<evidence type="ECO:0000313" key="2">
    <source>
        <dbReference type="EMBL" id="KAL1301529.1"/>
    </source>
</evidence>
<feature type="region of interest" description="Disordered" evidence="1">
    <location>
        <begin position="828"/>
        <end position="876"/>
    </location>
</feature>
<feature type="compositionally biased region" description="Polar residues" evidence="1">
    <location>
        <begin position="399"/>
        <end position="408"/>
    </location>
</feature>
<feature type="compositionally biased region" description="Low complexity" evidence="1">
    <location>
        <begin position="618"/>
        <end position="634"/>
    </location>
</feature>
<feature type="region of interest" description="Disordered" evidence="1">
    <location>
        <begin position="1159"/>
        <end position="1249"/>
    </location>
</feature>
<feature type="compositionally biased region" description="Polar residues" evidence="1">
    <location>
        <begin position="1081"/>
        <end position="1110"/>
    </location>
</feature>
<sequence>MSRPWQFSDDVARSPFDRQIAQPKLDPASFKTNVNRNKSRKWTEAKNYTYDGDDWGGYDPYDEYDGYGNESDDEGRGAAHEEAGPSLPIAAAMKQRRNSFDRGDEQRSFSAALPPTQEKPVTTRPLSSGGGKAAQNQAAESPTKRPFEIRRDFTQPAHVPPPLSFRGSPSPSHQPSSADTYFPPPRKSSLSGTSPLPGAPSLPVADPPSPTPRSAATASPGAQAPFVRPSDIYKRMEEEKDRQRRESLDPVNEQIQPDDTTQSKPDPQGQPKQGWQGFTVDNPVLADAIGANLAPGAAGGRDTPDVAPVSLALPPVSRVASGFGSDFWGASELSDKSHSADASQALSSTISDAGPELTPSQSDFVPQPLTQKPSLGFTSVVHQAFDRKDDSSVPPTPISRDSSQTSGISPIMSRVPSGATAEARARAAEVRDTAPPPIAEEEASPSVESGAFARHSRNASGDDTPASFTPGYRRSLEPPSQEGSPARTPELEYTKRLSHPLAAESTDVRLEAPRGRGAADVEEPTKTDPTDYYSKGESDLFSDPSASSSDLPAPSAARAARTQFLKTHSPTLAASSTFPVPASRSPSPGGRSPGGSSPGGSRVRALAGQFNELHAVARSNSSLSSRSKSSIQSWERSDDNLPLKGQEAVSKSEGDELNLPAYDNASSKQGTSIPQAASVASFRPHLPGEWVSYMDTSKSGDRSEDREATPHADDVNQNERASLHDSPGTPRPAPRATEPIDLTPTTVKQKLVAKEPYEGSSPIEAVKAAGDALGSAIMASIGLGGGHDAKDFADADRKVDDSPTPVRTQRSAAGDVYLRPLMINDAASSVSSSTAPTPLSKDTPNNTNTDHSSYFADQVPDTPSDGFGTIHSPEEMESDRLRKEIERTLGPQPMATPDVEQERNRDQDALDGPANLRGHQQAENLPPSSTPRTELPPTLYVPGESAGLTEPEKTTTLDDRPKLLDNRFSWEQTSDAATPLFATVDSEPRAPYERPLSTQGLHIVNSSISLDSESSATSPAPAETSVQAQDYALASAPASELAAADVNALPSNEEQTRDVENPSTPTETVKSLDQVLPEPIQSPSQENDVTSSKSPDLATVPTTGTTQASNEGARIPPFREILALKSSSERIAKYNGTRTQFATTDTGLTNWLATTMSEKPEHASLASSASQPSLTTSDMVGSGRMKNGSTIMKMARNFGPSRDHASGSTATTSDKQTSSGPERQASVSQSGTSRGKDLMKSAGAFGGKATFGAKGLFAKAKGKLREGGVKR</sequence>
<feature type="compositionally biased region" description="Low complexity" evidence="1">
    <location>
        <begin position="579"/>
        <end position="590"/>
    </location>
</feature>
<feature type="compositionally biased region" description="Polar residues" evidence="1">
    <location>
        <begin position="842"/>
        <end position="852"/>
    </location>
</feature>
<feature type="compositionally biased region" description="Basic and acidic residues" evidence="1">
    <location>
        <begin position="506"/>
        <end position="538"/>
    </location>
</feature>
<evidence type="ECO:0000256" key="1">
    <source>
        <dbReference type="SAM" id="MobiDB-lite"/>
    </source>
</evidence>
<feature type="compositionally biased region" description="Polar residues" evidence="1">
    <location>
        <begin position="253"/>
        <end position="273"/>
    </location>
</feature>
<feature type="compositionally biased region" description="Polar residues" evidence="1">
    <location>
        <begin position="664"/>
        <end position="675"/>
    </location>
</feature>
<reference evidence="2 3" key="1">
    <citation type="submission" date="2024-07" db="EMBL/GenBank/DDBJ databases">
        <title>Draft sequence of the Neodothiora populina.</title>
        <authorList>
            <person name="Drown D.D."/>
            <person name="Schuette U.S."/>
            <person name="Buechlein A.B."/>
            <person name="Rusch D.R."/>
            <person name="Winton L.W."/>
            <person name="Adams G.A."/>
        </authorList>
    </citation>
    <scope>NUCLEOTIDE SEQUENCE [LARGE SCALE GENOMIC DNA]</scope>
    <source>
        <strain evidence="2 3">CPC 39397</strain>
    </source>
</reference>
<dbReference type="GeneID" id="95979469"/>
<feature type="region of interest" description="Disordered" evidence="1">
    <location>
        <begin position="1079"/>
        <end position="1116"/>
    </location>
</feature>
<accession>A0ABR3P5T3</accession>
<feature type="compositionally biased region" description="Basic and acidic residues" evidence="1">
    <location>
        <begin position="74"/>
        <end position="83"/>
    </location>
</feature>
<keyword evidence="3" id="KW-1185">Reference proteome</keyword>
<feature type="compositionally biased region" description="Basic and acidic residues" evidence="1">
    <location>
        <begin position="231"/>
        <end position="248"/>
    </location>
</feature>
<feature type="region of interest" description="Disordered" evidence="1">
    <location>
        <begin position="29"/>
        <end position="283"/>
    </location>
</feature>
<proteinExistence type="predicted"/>
<feature type="compositionally biased region" description="Polar residues" evidence="1">
    <location>
        <begin position="358"/>
        <end position="381"/>
    </location>
</feature>
<comment type="caution">
    <text evidence="2">The sequence shown here is derived from an EMBL/GenBank/DDBJ whole genome shotgun (WGS) entry which is preliminary data.</text>
</comment>
<organism evidence="2 3">
    <name type="scientific">Neodothiora populina</name>
    <dbReference type="NCBI Taxonomy" id="2781224"/>
    <lineage>
        <taxon>Eukaryota</taxon>
        <taxon>Fungi</taxon>
        <taxon>Dikarya</taxon>
        <taxon>Ascomycota</taxon>
        <taxon>Pezizomycotina</taxon>
        <taxon>Dothideomycetes</taxon>
        <taxon>Dothideomycetidae</taxon>
        <taxon>Dothideales</taxon>
        <taxon>Dothioraceae</taxon>
        <taxon>Neodothiora</taxon>
    </lineage>
</organism>
<gene>
    <name evidence="2" type="ORF">AAFC00_005770</name>
</gene>
<feature type="compositionally biased region" description="Basic and acidic residues" evidence="1">
    <location>
        <begin position="142"/>
        <end position="153"/>
    </location>
</feature>
<feature type="compositionally biased region" description="Low complexity" evidence="1">
    <location>
        <begin position="212"/>
        <end position="222"/>
    </location>
</feature>
<dbReference type="RefSeq" id="XP_069197805.1">
    <property type="nucleotide sequence ID" value="XM_069348592.1"/>
</dbReference>
<feature type="compositionally biased region" description="Acidic residues" evidence="1">
    <location>
        <begin position="51"/>
        <end position="73"/>
    </location>
</feature>